<dbReference type="OrthoDB" id="2789670at2759"/>
<dbReference type="EMBL" id="JRES01000438">
    <property type="protein sequence ID" value="KNC31207.1"/>
    <property type="molecule type" value="Genomic_DNA"/>
</dbReference>
<dbReference type="GO" id="GO:0016705">
    <property type="term" value="F:oxidoreductase activity, acting on paired donors, with incorporation or reduction of molecular oxygen"/>
    <property type="evidence" value="ECO:0007669"/>
    <property type="project" value="InterPro"/>
</dbReference>
<dbReference type="GO" id="GO:0005506">
    <property type="term" value="F:iron ion binding"/>
    <property type="evidence" value="ECO:0007669"/>
    <property type="project" value="InterPro"/>
</dbReference>
<evidence type="ECO:0000256" key="2">
    <source>
        <dbReference type="ARBA" id="ARBA00004174"/>
    </source>
</evidence>
<dbReference type="PANTHER" id="PTHR24292">
    <property type="entry name" value="CYTOCHROME P450"/>
    <property type="match status" value="1"/>
</dbReference>
<comment type="similarity">
    <text evidence="4">Belongs to the cytochrome P450 family.</text>
</comment>
<feature type="binding site" description="axial binding residue" evidence="13">
    <location>
        <position position="459"/>
    </location>
    <ligand>
        <name>heme</name>
        <dbReference type="ChEBI" id="CHEBI:30413"/>
    </ligand>
    <ligandPart>
        <name>Fe</name>
        <dbReference type="ChEBI" id="CHEBI:18248"/>
    </ligandPart>
</feature>
<evidence type="ECO:0000313" key="15">
    <source>
        <dbReference type="Proteomes" id="UP000037069"/>
    </source>
</evidence>
<dbReference type="STRING" id="7375.A0A0L0CG56"/>
<dbReference type="PROSITE" id="PS00086">
    <property type="entry name" value="CYTOCHROME_P450"/>
    <property type="match status" value="2"/>
</dbReference>
<accession>A0A0L0CG56</accession>
<keyword evidence="6 13" id="KW-0479">Metal-binding</keyword>
<dbReference type="InterPro" id="IPR050476">
    <property type="entry name" value="Insect_CytP450_Detox"/>
</dbReference>
<gene>
    <name evidence="14" type="ORF">FF38_14356</name>
</gene>
<keyword evidence="15" id="KW-1185">Reference proteome</keyword>
<evidence type="ECO:0000256" key="4">
    <source>
        <dbReference type="ARBA" id="ARBA00010617"/>
    </source>
</evidence>
<proteinExistence type="inferred from homology"/>
<keyword evidence="9" id="KW-0560">Oxidoreductase</keyword>
<evidence type="ECO:0000256" key="10">
    <source>
        <dbReference type="ARBA" id="ARBA00023004"/>
    </source>
</evidence>
<keyword evidence="8" id="KW-0492">Microsome</keyword>
<dbReference type="PRINTS" id="PR00463">
    <property type="entry name" value="EP450I"/>
</dbReference>
<dbReference type="GO" id="GO:0004497">
    <property type="term" value="F:monooxygenase activity"/>
    <property type="evidence" value="ECO:0007669"/>
    <property type="project" value="UniProtKB-KW"/>
</dbReference>
<dbReference type="Gene3D" id="1.10.630.10">
    <property type="entry name" value="Cytochrome P450"/>
    <property type="match status" value="2"/>
</dbReference>
<dbReference type="SUPFAM" id="SSF48264">
    <property type="entry name" value="Cytochrome P450"/>
    <property type="match status" value="2"/>
</dbReference>
<evidence type="ECO:0000256" key="6">
    <source>
        <dbReference type="ARBA" id="ARBA00022723"/>
    </source>
</evidence>
<evidence type="ECO:0000313" key="14">
    <source>
        <dbReference type="EMBL" id="KNC31207.1"/>
    </source>
</evidence>
<dbReference type="PANTHER" id="PTHR24292:SF93">
    <property type="entry name" value="CYTOCHROME P450 310A1-RELATED"/>
    <property type="match status" value="1"/>
</dbReference>
<sequence>MWLFLLLITLISVLYFWIRYHFSLWQRLGIEYDEPIIPYGSLLKVKRKERSFGLVLADIYEKYTKKFVGIYMFIKPAILLRDAALVRQIMTTDFASFHDRGVYVDEKNDPMSANLFTLQGQTWRSLRAKLTPSFTSGKLKGMFDTVDDVADKLVQHLKGQLVDGKAHTLEMKSLNTTYAIDIIGSVIFGLDIDSFTNPKNEFRQISDRLFASSGVLLNIRNIMSFVCPPISRFLSALGVKDDVIYNLRDIVKRTIEFREKHGVVRKDLLQLLIQLRNTGKISDDNEGLWQVETAAENLKSMSFEMITAQLFLFYIAGSETTAATTSFTIYEFAMNPEILKKAQTEIDECYKKHGLKPEDKLTYDAIQDMKYLHLCVMETTRKYPGLPFLNRECTQDFTVPGTDFTIKKGTGIIISLLGIHRDAEYFPNPIDYKPERFSEDVMDYNPVAFMPFGEGPRHCIAQRMGIINVKVALAKILANFNIEPMKRKEVEYKFHTTPVLIPVDGLKVALSKRCEAYRAGKERFVGIYLLFHPTLLIRDLSLARELLENSSGHFNDTKWDYVRGYRKYNLMDKISPIFSAARLEAMLSNIEKVGDYALNYMDVVADCNPSDGIDMQEIMRITYNRIPKNTSLTYRLRDVVRENVERREEGGTIRKDILQVLVKFRNGNDIEHKEKLSWHIENLFEREKLLSIKKLTHITEHLLENGMNTMASTGVLALYEILQQPELKHKIIDELRTHIQLNKDKKPQITYENLKQLKLMDLCLQETVRKYPSVAYIERICRKDFQLPKSKHTLREGKSFIIPLLAIQRDEKYFEDPLSFKPQRFLQDSNGNKGECLLSFGLGAKTCIAEHFVNLVVKCLLVKLFFNFHMETIPSENFEICYNKTPFIQSKEGFRVKLKSTKIKFDL</sequence>
<organism evidence="14 15">
    <name type="scientific">Lucilia cuprina</name>
    <name type="common">Green bottle fly</name>
    <name type="synonym">Australian sheep blowfly</name>
    <dbReference type="NCBI Taxonomy" id="7375"/>
    <lineage>
        <taxon>Eukaryota</taxon>
        <taxon>Metazoa</taxon>
        <taxon>Ecdysozoa</taxon>
        <taxon>Arthropoda</taxon>
        <taxon>Hexapoda</taxon>
        <taxon>Insecta</taxon>
        <taxon>Pterygota</taxon>
        <taxon>Neoptera</taxon>
        <taxon>Endopterygota</taxon>
        <taxon>Diptera</taxon>
        <taxon>Brachycera</taxon>
        <taxon>Muscomorpha</taxon>
        <taxon>Oestroidea</taxon>
        <taxon>Calliphoridae</taxon>
        <taxon>Luciliinae</taxon>
        <taxon>Lucilia</taxon>
    </lineage>
</organism>
<dbReference type="InterPro" id="IPR002401">
    <property type="entry name" value="Cyt_P450_E_grp-I"/>
</dbReference>
<reference evidence="14 15" key="1">
    <citation type="journal article" date="2015" name="Nat. Commun.">
        <title>Lucilia cuprina genome unlocks parasitic fly biology to underpin future interventions.</title>
        <authorList>
            <person name="Anstead C.A."/>
            <person name="Korhonen P.K."/>
            <person name="Young N.D."/>
            <person name="Hall R.S."/>
            <person name="Jex A.R."/>
            <person name="Murali S.C."/>
            <person name="Hughes D.S."/>
            <person name="Lee S.F."/>
            <person name="Perry T."/>
            <person name="Stroehlein A.J."/>
            <person name="Ansell B.R."/>
            <person name="Breugelmans B."/>
            <person name="Hofmann A."/>
            <person name="Qu J."/>
            <person name="Dugan S."/>
            <person name="Lee S.L."/>
            <person name="Chao H."/>
            <person name="Dinh H."/>
            <person name="Han Y."/>
            <person name="Doddapaneni H.V."/>
            <person name="Worley K.C."/>
            <person name="Muzny D.M."/>
            <person name="Ioannidis P."/>
            <person name="Waterhouse R.M."/>
            <person name="Zdobnov E.M."/>
            <person name="James P.J."/>
            <person name="Bagnall N.H."/>
            <person name="Kotze A.C."/>
            <person name="Gibbs R.A."/>
            <person name="Richards S."/>
            <person name="Batterham P."/>
            <person name="Gasser R.B."/>
        </authorList>
    </citation>
    <scope>NUCLEOTIDE SEQUENCE [LARGE SCALE GENOMIC DNA]</scope>
    <source>
        <strain evidence="14 15">LS</strain>
        <tissue evidence="14">Full body</tissue>
    </source>
</reference>
<dbReference type="Pfam" id="PF00067">
    <property type="entry name" value="p450"/>
    <property type="match status" value="2"/>
</dbReference>
<evidence type="ECO:0000256" key="13">
    <source>
        <dbReference type="PIRSR" id="PIRSR602401-1"/>
    </source>
</evidence>
<dbReference type="CDD" id="cd11056">
    <property type="entry name" value="CYP6-like"/>
    <property type="match status" value="1"/>
</dbReference>
<dbReference type="GO" id="GO:0005789">
    <property type="term" value="C:endoplasmic reticulum membrane"/>
    <property type="evidence" value="ECO:0007669"/>
    <property type="project" value="UniProtKB-SubCell"/>
</dbReference>
<keyword evidence="7" id="KW-0256">Endoplasmic reticulum</keyword>
<dbReference type="InterPro" id="IPR017972">
    <property type="entry name" value="Cyt_P450_CS"/>
</dbReference>
<keyword evidence="5 13" id="KW-0349">Heme</keyword>
<evidence type="ECO:0000256" key="3">
    <source>
        <dbReference type="ARBA" id="ARBA00004406"/>
    </source>
</evidence>
<dbReference type="FunFam" id="1.10.630.10:FF:000042">
    <property type="entry name" value="Cytochrome P450"/>
    <property type="match status" value="1"/>
</dbReference>
<keyword evidence="11" id="KW-0503">Monooxygenase</keyword>
<evidence type="ECO:0000256" key="11">
    <source>
        <dbReference type="ARBA" id="ARBA00023033"/>
    </source>
</evidence>
<dbReference type="OMA" id="FEMITAQ"/>
<keyword evidence="10 13" id="KW-0408">Iron</keyword>
<dbReference type="AlphaFoldDB" id="A0A0L0CG56"/>
<dbReference type="GO" id="GO:0020037">
    <property type="term" value="F:heme binding"/>
    <property type="evidence" value="ECO:0007669"/>
    <property type="project" value="InterPro"/>
</dbReference>
<name>A0A0L0CG56_LUCCU</name>
<evidence type="ECO:0000256" key="8">
    <source>
        <dbReference type="ARBA" id="ARBA00022848"/>
    </source>
</evidence>
<evidence type="ECO:0000256" key="12">
    <source>
        <dbReference type="ARBA" id="ARBA00023136"/>
    </source>
</evidence>
<dbReference type="Proteomes" id="UP000037069">
    <property type="component" value="Unassembled WGS sequence"/>
</dbReference>
<dbReference type="InterPro" id="IPR001128">
    <property type="entry name" value="Cyt_P450"/>
</dbReference>
<evidence type="ECO:0000256" key="7">
    <source>
        <dbReference type="ARBA" id="ARBA00022824"/>
    </source>
</evidence>
<protein>
    <recommendedName>
        <fullName evidence="16">Cytochrome P450 6d4</fullName>
    </recommendedName>
</protein>
<keyword evidence="12" id="KW-0472">Membrane</keyword>
<comment type="caution">
    <text evidence="14">The sequence shown here is derived from an EMBL/GenBank/DDBJ whole genome shotgun (WGS) entry which is preliminary data.</text>
</comment>
<dbReference type="PRINTS" id="PR00385">
    <property type="entry name" value="P450"/>
</dbReference>
<dbReference type="InterPro" id="IPR036396">
    <property type="entry name" value="Cyt_P450_sf"/>
</dbReference>
<evidence type="ECO:0000256" key="9">
    <source>
        <dbReference type="ARBA" id="ARBA00023002"/>
    </source>
</evidence>
<comment type="cofactor">
    <cofactor evidence="1 13">
        <name>heme</name>
        <dbReference type="ChEBI" id="CHEBI:30413"/>
    </cofactor>
</comment>
<comment type="subcellular location">
    <subcellularLocation>
        <location evidence="3">Endoplasmic reticulum membrane</location>
        <topology evidence="3">Peripheral membrane protein</topology>
    </subcellularLocation>
    <subcellularLocation>
        <location evidence="2">Microsome membrane</location>
        <topology evidence="2">Peripheral membrane protein</topology>
    </subcellularLocation>
</comment>
<evidence type="ECO:0008006" key="16">
    <source>
        <dbReference type="Google" id="ProtNLM"/>
    </source>
</evidence>
<evidence type="ECO:0000256" key="1">
    <source>
        <dbReference type="ARBA" id="ARBA00001971"/>
    </source>
</evidence>
<evidence type="ECO:0000256" key="5">
    <source>
        <dbReference type="ARBA" id="ARBA00022617"/>
    </source>
</evidence>